<comment type="caution">
    <text evidence="5">The sequence shown here is derived from an EMBL/GenBank/DDBJ whole genome shotgun (WGS) entry which is preliminary data.</text>
</comment>
<dbReference type="EMBL" id="JACEEZ010022582">
    <property type="protein sequence ID" value="KAG0712273.1"/>
    <property type="molecule type" value="Genomic_DNA"/>
</dbReference>
<dbReference type="GO" id="GO:0003779">
    <property type="term" value="F:actin binding"/>
    <property type="evidence" value="ECO:0007669"/>
    <property type="project" value="TreeGrafter"/>
</dbReference>
<evidence type="ECO:0000256" key="1">
    <source>
        <dbReference type="ARBA" id="ARBA00004496"/>
    </source>
</evidence>
<dbReference type="Proteomes" id="UP000770661">
    <property type="component" value="Unassembled WGS sequence"/>
</dbReference>
<dbReference type="GO" id="GO:0051371">
    <property type="term" value="F:muscle alpha-actinin binding"/>
    <property type="evidence" value="ECO:0007669"/>
    <property type="project" value="TreeGrafter"/>
</dbReference>
<evidence type="ECO:0000256" key="3">
    <source>
        <dbReference type="ARBA" id="ARBA00023038"/>
    </source>
</evidence>
<dbReference type="GO" id="GO:0061061">
    <property type="term" value="P:muscle structure development"/>
    <property type="evidence" value="ECO:0007669"/>
    <property type="project" value="TreeGrafter"/>
</dbReference>
<dbReference type="Pfam" id="PF00595">
    <property type="entry name" value="PDZ"/>
    <property type="match status" value="1"/>
</dbReference>
<evidence type="ECO:0000259" key="4">
    <source>
        <dbReference type="PROSITE" id="PS50106"/>
    </source>
</evidence>
<dbReference type="PANTHER" id="PTHR24214">
    <property type="entry name" value="PDZ AND LIM DOMAIN PROTEIN ZASP"/>
    <property type="match status" value="1"/>
</dbReference>
<dbReference type="GO" id="GO:0001725">
    <property type="term" value="C:stress fiber"/>
    <property type="evidence" value="ECO:0007669"/>
    <property type="project" value="TreeGrafter"/>
</dbReference>
<keyword evidence="6" id="KW-1185">Reference proteome</keyword>
<comment type="subcellular location">
    <subcellularLocation>
        <location evidence="1">Cytoplasm</location>
    </subcellularLocation>
</comment>
<reference evidence="5" key="1">
    <citation type="submission" date="2020-07" db="EMBL/GenBank/DDBJ databases">
        <title>The High-quality genome of the commercially important snow crab, Chionoecetes opilio.</title>
        <authorList>
            <person name="Jeong J.-H."/>
            <person name="Ryu S."/>
        </authorList>
    </citation>
    <scope>NUCLEOTIDE SEQUENCE</scope>
    <source>
        <strain evidence="5">MADBK_172401_WGS</strain>
        <tissue evidence="5">Digestive gland</tissue>
    </source>
</reference>
<dbReference type="InterPro" id="IPR036034">
    <property type="entry name" value="PDZ_sf"/>
</dbReference>
<dbReference type="InterPro" id="IPR001478">
    <property type="entry name" value="PDZ"/>
</dbReference>
<evidence type="ECO:0000313" key="5">
    <source>
        <dbReference type="EMBL" id="KAG0712273.1"/>
    </source>
</evidence>
<keyword evidence="2" id="KW-0963">Cytoplasm</keyword>
<sequence length="279" mass="29864">MTPPNLLILPSPPPPLGGERHGEIVHDAGMVLKARQGGKLYRCVRGSVGQCAASILTTTALPFPNHPSNYPVVFQVNGGSLAAVAGLQAGDAIVSIGGRDALLLRHKEAQEAIVRAGHNFDLVIQRPLCLYHYYSPTPQHTSPITIHHTVSIHHTSTIPPSASSRTRFHPPIEAGGTVCPITHRTKGKGSILYTGRARSGVTREGVGRGDGRTWVVGGRSREFMRHNYLTTSAANFHYGRNASSFWGTQVWRPQVTPLAQVKTTPEGVSVATSTSLAAN</sequence>
<name>A0A8J4XQU2_CHIOP</name>
<dbReference type="GO" id="GO:0030036">
    <property type="term" value="P:actin cytoskeleton organization"/>
    <property type="evidence" value="ECO:0007669"/>
    <property type="project" value="TreeGrafter"/>
</dbReference>
<dbReference type="SUPFAM" id="SSF50156">
    <property type="entry name" value="PDZ domain-like"/>
    <property type="match status" value="1"/>
</dbReference>
<dbReference type="InterPro" id="IPR050604">
    <property type="entry name" value="PDZ-LIM_domain"/>
</dbReference>
<dbReference type="GO" id="GO:0005912">
    <property type="term" value="C:adherens junction"/>
    <property type="evidence" value="ECO:0007669"/>
    <property type="project" value="TreeGrafter"/>
</dbReference>
<feature type="domain" description="PDZ" evidence="4">
    <location>
        <begin position="72"/>
        <end position="128"/>
    </location>
</feature>
<proteinExistence type="predicted"/>
<evidence type="ECO:0000256" key="2">
    <source>
        <dbReference type="ARBA" id="ARBA00022490"/>
    </source>
</evidence>
<dbReference type="AlphaFoldDB" id="A0A8J4XQU2"/>
<dbReference type="Gene3D" id="2.30.42.10">
    <property type="match status" value="1"/>
</dbReference>
<dbReference type="GO" id="GO:0031941">
    <property type="term" value="C:filamentous actin"/>
    <property type="evidence" value="ECO:0007669"/>
    <property type="project" value="TreeGrafter"/>
</dbReference>
<dbReference type="GO" id="GO:0030018">
    <property type="term" value="C:Z disc"/>
    <property type="evidence" value="ECO:0007669"/>
    <property type="project" value="TreeGrafter"/>
</dbReference>
<keyword evidence="3" id="KW-0440">LIM domain</keyword>
<keyword evidence="3" id="KW-0479">Metal-binding</keyword>
<protein>
    <submittedName>
        <fullName evidence="5">PDZ and LIM domain protein Zasp</fullName>
    </submittedName>
</protein>
<dbReference type="PROSITE" id="PS50106">
    <property type="entry name" value="PDZ"/>
    <property type="match status" value="1"/>
</dbReference>
<dbReference type="SMART" id="SM00228">
    <property type="entry name" value="PDZ"/>
    <property type="match status" value="1"/>
</dbReference>
<dbReference type="OrthoDB" id="5911912at2759"/>
<gene>
    <name evidence="5" type="primary">Zasp52</name>
    <name evidence="5" type="ORF">GWK47_018869</name>
</gene>
<evidence type="ECO:0000313" key="6">
    <source>
        <dbReference type="Proteomes" id="UP000770661"/>
    </source>
</evidence>
<organism evidence="5 6">
    <name type="scientific">Chionoecetes opilio</name>
    <name type="common">Atlantic snow crab</name>
    <name type="synonym">Cancer opilio</name>
    <dbReference type="NCBI Taxonomy" id="41210"/>
    <lineage>
        <taxon>Eukaryota</taxon>
        <taxon>Metazoa</taxon>
        <taxon>Ecdysozoa</taxon>
        <taxon>Arthropoda</taxon>
        <taxon>Crustacea</taxon>
        <taxon>Multicrustacea</taxon>
        <taxon>Malacostraca</taxon>
        <taxon>Eumalacostraca</taxon>
        <taxon>Eucarida</taxon>
        <taxon>Decapoda</taxon>
        <taxon>Pleocyemata</taxon>
        <taxon>Brachyura</taxon>
        <taxon>Eubrachyura</taxon>
        <taxon>Majoidea</taxon>
        <taxon>Majidae</taxon>
        <taxon>Chionoecetes</taxon>
    </lineage>
</organism>
<keyword evidence="3" id="KW-0862">Zinc</keyword>
<dbReference type="PANTHER" id="PTHR24214:SF38">
    <property type="entry name" value="PDZ AND LIM DOMAIN PROTEIN ZASP-RELATED"/>
    <property type="match status" value="1"/>
</dbReference>
<accession>A0A8J4XQU2</accession>